<reference evidence="1 2" key="1">
    <citation type="submission" date="2009-12" db="EMBL/GenBank/DDBJ databases">
        <title>Genome Sequence of Prevotella timonensis CRIS 5C-B1.</title>
        <authorList>
            <person name="Durkin A.S."/>
            <person name="Madupu R."/>
            <person name="Torralba M."/>
            <person name="Methe B."/>
            <person name="Sutton G."/>
            <person name="Strausberg R.L."/>
            <person name="Nelson K.E."/>
        </authorList>
    </citation>
    <scope>NUCLEOTIDE SEQUENCE [LARGE SCALE GENOMIC DNA]</scope>
    <source>
        <strain evidence="1 2">CRIS 5C-B1</strain>
    </source>
</reference>
<dbReference type="RefSeq" id="WP_008122607.1">
    <property type="nucleotide sequence ID" value="NZ_ADEF01000013.1"/>
</dbReference>
<name>D1VXI8_9BACT</name>
<proteinExistence type="predicted"/>
<comment type="caution">
    <text evidence="1">The sequence shown here is derived from an EMBL/GenBank/DDBJ whole genome shotgun (WGS) entry which is preliminary data.</text>
</comment>
<evidence type="ECO:0000313" key="2">
    <source>
        <dbReference type="Proteomes" id="UP000004001"/>
    </source>
</evidence>
<dbReference type="AlphaFoldDB" id="D1VXI8"/>
<organism evidence="1 2">
    <name type="scientific">Hoylesella timonensis CRIS 5C-B1</name>
    <dbReference type="NCBI Taxonomy" id="679189"/>
    <lineage>
        <taxon>Bacteria</taxon>
        <taxon>Pseudomonadati</taxon>
        <taxon>Bacteroidota</taxon>
        <taxon>Bacteroidia</taxon>
        <taxon>Bacteroidales</taxon>
        <taxon>Prevotellaceae</taxon>
        <taxon>Hoylesella</taxon>
    </lineage>
</organism>
<dbReference type="Proteomes" id="UP000004001">
    <property type="component" value="Unassembled WGS sequence"/>
</dbReference>
<protein>
    <submittedName>
        <fullName evidence="1">Uncharacterized protein</fullName>
    </submittedName>
</protein>
<dbReference type="EMBL" id="ADEF01000013">
    <property type="protein sequence ID" value="EFA98148.1"/>
    <property type="molecule type" value="Genomic_DNA"/>
</dbReference>
<evidence type="ECO:0000313" key="1">
    <source>
        <dbReference type="EMBL" id="EFA98148.1"/>
    </source>
</evidence>
<gene>
    <name evidence="1" type="ORF">HMPREF9019_0924</name>
</gene>
<accession>D1VXI8</accession>
<keyword evidence="2" id="KW-1185">Reference proteome</keyword>
<sequence length="194" mass="22859">MERLSIKDVPSDMLRQIRNQFESDVQIRQLRIKQNLLQRTGNFAKAMELGKTIESLYEKVIDSYIEETIKESDKFSLEEAGIPVNDIKKVNEYAVTMFMACDIIQSCIIDINDLLHKTDKDLHYEQFDDIKQISEMVKSKLDFLQNNSTYMNNVFWGDKCDDMYSMMLNKAKAIIRKRNNDKSWNVEFDKMKGE</sequence>